<dbReference type="AlphaFoldDB" id="A0AAE0LBL6"/>
<feature type="region of interest" description="Disordered" evidence="1">
    <location>
        <begin position="495"/>
        <end position="515"/>
    </location>
</feature>
<feature type="compositionally biased region" description="Low complexity" evidence="1">
    <location>
        <begin position="497"/>
        <end position="515"/>
    </location>
</feature>
<dbReference type="Proteomes" id="UP001190700">
    <property type="component" value="Unassembled WGS sequence"/>
</dbReference>
<protein>
    <submittedName>
        <fullName evidence="2">Uncharacterized protein</fullName>
    </submittedName>
</protein>
<accession>A0AAE0LBL6</accession>
<evidence type="ECO:0000313" key="2">
    <source>
        <dbReference type="EMBL" id="KAK3278795.1"/>
    </source>
</evidence>
<feature type="compositionally biased region" description="Acidic residues" evidence="1">
    <location>
        <begin position="69"/>
        <end position="96"/>
    </location>
</feature>
<dbReference type="EMBL" id="LGRX02005277">
    <property type="protein sequence ID" value="KAK3278795.1"/>
    <property type="molecule type" value="Genomic_DNA"/>
</dbReference>
<gene>
    <name evidence="2" type="ORF">CYMTET_13288</name>
</gene>
<reference evidence="2 3" key="1">
    <citation type="journal article" date="2015" name="Genome Biol. Evol.">
        <title>Comparative Genomics of a Bacterivorous Green Alga Reveals Evolutionary Causalities and Consequences of Phago-Mixotrophic Mode of Nutrition.</title>
        <authorList>
            <person name="Burns J.A."/>
            <person name="Paasch A."/>
            <person name="Narechania A."/>
            <person name="Kim E."/>
        </authorList>
    </citation>
    <scope>NUCLEOTIDE SEQUENCE [LARGE SCALE GENOMIC DNA]</scope>
    <source>
        <strain evidence="2 3">PLY_AMNH</strain>
    </source>
</reference>
<keyword evidence="3" id="KW-1185">Reference proteome</keyword>
<comment type="caution">
    <text evidence="2">The sequence shown here is derived from an EMBL/GenBank/DDBJ whole genome shotgun (WGS) entry which is preliminary data.</text>
</comment>
<organism evidence="2 3">
    <name type="scientific">Cymbomonas tetramitiformis</name>
    <dbReference type="NCBI Taxonomy" id="36881"/>
    <lineage>
        <taxon>Eukaryota</taxon>
        <taxon>Viridiplantae</taxon>
        <taxon>Chlorophyta</taxon>
        <taxon>Pyramimonadophyceae</taxon>
        <taxon>Pyramimonadales</taxon>
        <taxon>Pyramimonadaceae</taxon>
        <taxon>Cymbomonas</taxon>
    </lineage>
</organism>
<proteinExistence type="predicted"/>
<evidence type="ECO:0000256" key="1">
    <source>
        <dbReference type="SAM" id="MobiDB-lite"/>
    </source>
</evidence>
<feature type="region of interest" description="Disordered" evidence="1">
    <location>
        <begin position="64"/>
        <end position="109"/>
    </location>
</feature>
<name>A0AAE0LBL6_9CHLO</name>
<sequence length="515" mass="58237">MRRSLSLECLEPEPMMHPEPQVHRTRVALTSQFPMLIILCIPPFKYHAFALAFSERLEKAKKHDATHFDEEELINTDAEEANTGDEDELSEDEDAEEGRRPKAPRAQKKYDEVNGKLQELRAAIGSAVGDALSETELKSAVITHEDVLKDIETFQRNYGGWLAPDIAKFNEGLARRGEIRLLEQKCAALESQLELDDLSEQRRSELMQGIHALETQILATWQHLVAHDQAVYIEDNGFFFVEFWLCPDLKAMKGLLGISSGAGVMHPCPCCDVTKEHISDLTKNWNERIDLNPVLPIPMSRIRPCGMHLIHRVSEKILQLLINLVWSIQKSDKWSQEMRDNHARLLEFLNAPIHENGMFINGGYCKIQISPKDKKYTPGKIPMNGTECLRFEKLFEKALGMIEGLSEDTMDKLLKVGETWAVAARWIRRPNYKPASLTDLENAKKGPGEVLEVSHREQAHEAFKDFVRAYTAYTGDKKVTHYMHILYYHGPGPGEPEPMIGAGPSPRPAAGGADD</sequence>
<evidence type="ECO:0000313" key="3">
    <source>
        <dbReference type="Proteomes" id="UP001190700"/>
    </source>
</evidence>